<comment type="caution">
    <text evidence="8">The sequence shown here is derived from an EMBL/GenBank/DDBJ whole genome shotgun (WGS) entry which is preliminary data.</text>
</comment>
<dbReference type="InterPro" id="IPR008988">
    <property type="entry name" value="Transcriptional_repressor_C"/>
</dbReference>
<accession>A0A939J5X8</accession>
<dbReference type="GO" id="GO:0005524">
    <property type="term" value="F:ATP binding"/>
    <property type="evidence" value="ECO:0007669"/>
    <property type="project" value="UniProtKB-KW"/>
</dbReference>
<evidence type="ECO:0000256" key="3">
    <source>
        <dbReference type="ARBA" id="ARBA00022840"/>
    </source>
</evidence>
<evidence type="ECO:0000313" key="9">
    <source>
        <dbReference type="Proteomes" id="UP000664779"/>
    </source>
</evidence>
<dbReference type="InterPro" id="IPR004143">
    <property type="entry name" value="BPL_LPL_catalytic"/>
</dbReference>
<keyword evidence="1 8" id="KW-0436">Ligase</keyword>
<dbReference type="Gene3D" id="3.30.930.10">
    <property type="entry name" value="Bira Bifunctional Protein, Domain 2"/>
    <property type="match status" value="1"/>
</dbReference>
<dbReference type="AlphaFoldDB" id="A0A939J5X8"/>
<proteinExistence type="predicted"/>
<reference evidence="8" key="1">
    <citation type="submission" date="2021-03" db="EMBL/GenBank/DDBJ databases">
        <title>Roseibium sp. CAU 1637 isolated from Incheon.</title>
        <authorList>
            <person name="Kim W."/>
        </authorList>
    </citation>
    <scope>NUCLEOTIDE SEQUENCE</scope>
    <source>
        <strain evidence="8">CAU 1637</strain>
    </source>
</reference>
<keyword evidence="3" id="KW-0067">ATP-binding</keyword>
<evidence type="ECO:0000256" key="6">
    <source>
        <dbReference type="ARBA" id="ARBA00047846"/>
    </source>
</evidence>
<keyword evidence="2" id="KW-0547">Nucleotide-binding</keyword>
<dbReference type="SUPFAM" id="SSF55681">
    <property type="entry name" value="Class II aaRS and biotin synthetases"/>
    <property type="match status" value="1"/>
</dbReference>
<dbReference type="EC" id="6.3.4.15" evidence="5"/>
<dbReference type="GO" id="GO:0004077">
    <property type="term" value="F:biotin--[biotin carboxyl-carrier protein] ligase activity"/>
    <property type="evidence" value="ECO:0007669"/>
    <property type="project" value="UniProtKB-EC"/>
</dbReference>
<comment type="catalytic activity">
    <reaction evidence="6">
        <text>biotin + L-lysyl-[protein] + ATP = N(6)-biotinyl-L-lysyl-[protein] + AMP + diphosphate + H(+)</text>
        <dbReference type="Rhea" id="RHEA:11756"/>
        <dbReference type="Rhea" id="RHEA-COMP:9752"/>
        <dbReference type="Rhea" id="RHEA-COMP:10505"/>
        <dbReference type="ChEBI" id="CHEBI:15378"/>
        <dbReference type="ChEBI" id="CHEBI:29969"/>
        <dbReference type="ChEBI" id="CHEBI:30616"/>
        <dbReference type="ChEBI" id="CHEBI:33019"/>
        <dbReference type="ChEBI" id="CHEBI:57586"/>
        <dbReference type="ChEBI" id="CHEBI:83144"/>
        <dbReference type="ChEBI" id="CHEBI:456215"/>
        <dbReference type="EC" id="6.3.4.15"/>
    </reaction>
</comment>
<dbReference type="InterPro" id="IPR003142">
    <property type="entry name" value="BPL_C"/>
</dbReference>
<evidence type="ECO:0000256" key="5">
    <source>
        <dbReference type="ARBA" id="ARBA00024227"/>
    </source>
</evidence>
<dbReference type="Pfam" id="PF02237">
    <property type="entry name" value="BPL_C"/>
    <property type="match status" value="1"/>
</dbReference>
<dbReference type="Gene3D" id="2.30.30.100">
    <property type="match status" value="1"/>
</dbReference>
<evidence type="ECO:0000256" key="1">
    <source>
        <dbReference type="ARBA" id="ARBA00022598"/>
    </source>
</evidence>
<evidence type="ECO:0000313" key="8">
    <source>
        <dbReference type="EMBL" id="MBO0344542.1"/>
    </source>
</evidence>
<dbReference type="PANTHER" id="PTHR12835:SF5">
    <property type="entry name" value="BIOTIN--PROTEIN LIGASE"/>
    <property type="match status" value="1"/>
</dbReference>
<feature type="domain" description="BPL/LPL catalytic" evidence="7">
    <location>
        <begin position="1"/>
        <end position="163"/>
    </location>
</feature>
<keyword evidence="9" id="KW-1185">Reference proteome</keyword>
<dbReference type="GO" id="GO:0005737">
    <property type="term" value="C:cytoplasm"/>
    <property type="evidence" value="ECO:0007669"/>
    <property type="project" value="TreeGrafter"/>
</dbReference>
<gene>
    <name evidence="8" type="ORF">J0X15_04835</name>
</gene>
<keyword evidence="4" id="KW-0092">Biotin</keyword>
<dbReference type="InterPro" id="IPR004408">
    <property type="entry name" value="Biotin_CoA_COase_ligase"/>
</dbReference>
<dbReference type="PROSITE" id="PS51733">
    <property type="entry name" value="BPL_LPL_CATALYTIC"/>
    <property type="match status" value="1"/>
</dbReference>
<dbReference type="SUPFAM" id="SSF50037">
    <property type="entry name" value="C-terminal domain of transcriptional repressors"/>
    <property type="match status" value="1"/>
</dbReference>
<protein>
    <recommendedName>
        <fullName evidence="5">biotin--[biotin carboxyl-carrier protein] ligase</fullName>
        <ecNumber evidence="5">6.3.4.15</ecNumber>
    </recommendedName>
</protein>
<dbReference type="InterPro" id="IPR045864">
    <property type="entry name" value="aa-tRNA-synth_II/BPL/LPL"/>
</dbReference>
<evidence type="ECO:0000256" key="2">
    <source>
        <dbReference type="ARBA" id="ARBA00022741"/>
    </source>
</evidence>
<dbReference type="EMBL" id="JAFLNF010000002">
    <property type="protein sequence ID" value="MBO0344542.1"/>
    <property type="molecule type" value="Genomic_DNA"/>
</dbReference>
<sequence length="230" mass="25442">MVPAFERARSGMLDDLWIVAREQTGGRGRRGRLWTSPPGNLYTSLLMVDPQPKERIGELPLVAAVALADAVEQVCGAKDLVKLKWPNDLLIGGAKVSGILLEAEPQLDGRHCVVLGTGVNCKSHPVAEFYPTTDLREEGYDIAPELLFEALADCFTAWRKRWAQEKGFEPVRRAWLERAAHLGQDIVVRNGKREIKGIFRDLDVTGHLILECADGERETIFAGDVFLGGL</sequence>
<dbReference type="NCBIfam" id="TIGR00121">
    <property type="entry name" value="birA_ligase"/>
    <property type="match status" value="1"/>
</dbReference>
<dbReference type="Pfam" id="PF03099">
    <property type="entry name" value="BPL_LplA_LipB"/>
    <property type="match status" value="1"/>
</dbReference>
<evidence type="ECO:0000256" key="4">
    <source>
        <dbReference type="ARBA" id="ARBA00023267"/>
    </source>
</evidence>
<name>A0A939J5X8_9HYPH</name>
<dbReference type="PANTHER" id="PTHR12835">
    <property type="entry name" value="BIOTIN PROTEIN LIGASE"/>
    <property type="match status" value="1"/>
</dbReference>
<organism evidence="8 9">
    <name type="scientific">Roseibium limicola</name>
    <dbReference type="NCBI Taxonomy" id="2816037"/>
    <lineage>
        <taxon>Bacteria</taxon>
        <taxon>Pseudomonadati</taxon>
        <taxon>Pseudomonadota</taxon>
        <taxon>Alphaproteobacteria</taxon>
        <taxon>Hyphomicrobiales</taxon>
        <taxon>Stappiaceae</taxon>
        <taxon>Roseibium</taxon>
    </lineage>
</organism>
<evidence type="ECO:0000259" key="7">
    <source>
        <dbReference type="PROSITE" id="PS51733"/>
    </source>
</evidence>
<dbReference type="Proteomes" id="UP000664779">
    <property type="component" value="Unassembled WGS sequence"/>
</dbReference>